<comment type="caution">
    <text evidence="2">The sequence shown here is derived from an EMBL/GenBank/DDBJ whole genome shotgun (WGS) entry which is preliminary data.</text>
</comment>
<evidence type="ECO:0000313" key="3">
    <source>
        <dbReference type="Proteomes" id="UP000014629"/>
    </source>
</evidence>
<keyword evidence="3" id="KW-1185">Reference proteome</keyword>
<proteinExistence type="predicted"/>
<organism evidence="2 3">
    <name type="scientific">Streptomyces aurantiacus JA 4570</name>
    <dbReference type="NCBI Taxonomy" id="1286094"/>
    <lineage>
        <taxon>Bacteria</taxon>
        <taxon>Bacillati</taxon>
        <taxon>Actinomycetota</taxon>
        <taxon>Actinomycetes</taxon>
        <taxon>Kitasatosporales</taxon>
        <taxon>Streptomycetaceae</taxon>
        <taxon>Streptomyces</taxon>
        <taxon>Streptomyces aurantiacus group</taxon>
    </lineage>
</organism>
<dbReference type="Proteomes" id="UP000014629">
    <property type="component" value="Unassembled WGS sequence"/>
</dbReference>
<name>S4AF81_9ACTN</name>
<dbReference type="EMBL" id="AOPZ01000445">
    <property type="protein sequence ID" value="EPH40112.1"/>
    <property type="molecule type" value="Genomic_DNA"/>
</dbReference>
<feature type="region of interest" description="Disordered" evidence="1">
    <location>
        <begin position="82"/>
        <end position="113"/>
    </location>
</feature>
<sequence length="113" mass="11695">MGSSGSSVSSSPPGRSTSTPMPFSSAEALAPVPPRSTPTSRAEAAPAAVSEAPAAITAPAAIRAMRIRVFFVIWLLPPVAESSVRQRLGSRVTGRLAIGPPDHTRLRDTHAAR</sequence>
<reference evidence="2 3" key="1">
    <citation type="submission" date="2013-02" db="EMBL/GenBank/DDBJ databases">
        <title>Draft Genome Sequence of Streptomyces aurantiacus, Which Produces Setomimycin.</title>
        <authorList>
            <person name="Gruening B.A."/>
            <person name="Praeg A."/>
            <person name="Erxleben A."/>
            <person name="Guenther S."/>
            <person name="Mueller M."/>
        </authorList>
    </citation>
    <scope>NUCLEOTIDE SEQUENCE [LARGE SCALE GENOMIC DNA]</scope>
    <source>
        <strain evidence="2 3">JA 4570</strain>
    </source>
</reference>
<feature type="compositionally biased region" description="Low complexity" evidence="1">
    <location>
        <begin position="1"/>
        <end position="20"/>
    </location>
</feature>
<feature type="region of interest" description="Disordered" evidence="1">
    <location>
        <begin position="1"/>
        <end position="51"/>
    </location>
</feature>
<protein>
    <submittedName>
        <fullName evidence="2">Uncharacterized protein</fullName>
    </submittedName>
</protein>
<evidence type="ECO:0000256" key="1">
    <source>
        <dbReference type="SAM" id="MobiDB-lite"/>
    </source>
</evidence>
<feature type="compositionally biased region" description="Low complexity" evidence="1">
    <location>
        <begin position="38"/>
        <end position="51"/>
    </location>
</feature>
<gene>
    <name evidence="2" type="ORF">STRAU_6830</name>
</gene>
<dbReference type="AlphaFoldDB" id="S4AF81"/>
<feature type="compositionally biased region" description="Basic and acidic residues" evidence="1">
    <location>
        <begin position="102"/>
        <end position="113"/>
    </location>
</feature>
<evidence type="ECO:0000313" key="2">
    <source>
        <dbReference type="EMBL" id="EPH40112.1"/>
    </source>
</evidence>
<accession>S4AF81</accession>